<accession>A0A2U1CNY6</accession>
<dbReference type="InterPro" id="IPR002938">
    <property type="entry name" value="FAD-bd"/>
</dbReference>
<evidence type="ECO:0000313" key="3">
    <source>
        <dbReference type="EMBL" id="PVY62731.1"/>
    </source>
</evidence>
<dbReference type="Gene3D" id="3.50.50.60">
    <property type="entry name" value="FAD/NAD(P)-binding domain"/>
    <property type="match status" value="1"/>
</dbReference>
<dbReference type="PANTHER" id="PTHR43476:SF3">
    <property type="entry name" value="FAD-BINDING MONOOXYGENASE"/>
    <property type="match status" value="1"/>
</dbReference>
<dbReference type="STRING" id="1231391.GCA_000308195_00710"/>
<gene>
    <name evidence="3" type="ORF">C7440_2228</name>
</gene>
<proteinExistence type="predicted"/>
<protein>
    <submittedName>
        <fullName evidence="3">3-hydroxyphenylpropionate hydroxylase</fullName>
    </submittedName>
</protein>
<dbReference type="OrthoDB" id="3443359at2"/>
<evidence type="ECO:0000259" key="2">
    <source>
        <dbReference type="Pfam" id="PF01494"/>
    </source>
</evidence>
<dbReference type="InterPro" id="IPR036188">
    <property type="entry name" value="FAD/NAD-bd_sf"/>
</dbReference>
<dbReference type="Proteomes" id="UP000246145">
    <property type="component" value="Unassembled WGS sequence"/>
</dbReference>
<dbReference type="AlphaFoldDB" id="A0A2U1CNY6"/>
<evidence type="ECO:0000313" key="4">
    <source>
        <dbReference type="Proteomes" id="UP000246145"/>
    </source>
</evidence>
<dbReference type="PRINTS" id="PR00420">
    <property type="entry name" value="RNGMNOXGNASE"/>
</dbReference>
<reference evidence="3 4" key="1">
    <citation type="submission" date="2018-04" db="EMBL/GenBank/DDBJ databases">
        <title>Genomic Encyclopedia of Type Strains, Phase IV (KMG-IV): sequencing the most valuable type-strain genomes for metagenomic binning, comparative biology and taxonomic classification.</title>
        <authorList>
            <person name="Goeker M."/>
        </authorList>
    </citation>
    <scope>NUCLEOTIDE SEQUENCE [LARGE SCALE GENOMIC DNA]</scope>
    <source>
        <strain evidence="3 4">DSM 10065</strain>
    </source>
</reference>
<organism evidence="3 4">
    <name type="scientific">Pusillimonas noertemannii</name>
    <dbReference type="NCBI Taxonomy" id="305977"/>
    <lineage>
        <taxon>Bacteria</taxon>
        <taxon>Pseudomonadati</taxon>
        <taxon>Pseudomonadota</taxon>
        <taxon>Betaproteobacteria</taxon>
        <taxon>Burkholderiales</taxon>
        <taxon>Alcaligenaceae</taxon>
        <taxon>Pusillimonas</taxon>
    </lineage>
</organism>
<dbReference type="NCBIfam" id="NF004831">
    <property type="entry name" value="PRK06183.1-5"/>
    <property type="match status" value="1"/>
</dbReference>
<dbReference type="PANTHER" id="PTHR43476">
    <property type="entry name" value="3-(3-HYDROXY-PHENYL)PROPIONATE/3-HYDROXYCINNAMIC ACID HYDROXYLASE"/>
    <property type="match status" value="1"/>
</dbReference>
<dbReference type="Gene3D" id="3.30.70.2450">
    <property type="match status" value="1"/>
</dbReference>
<comment type="caution">
    <text evidence="3">The sequence shown here is derived from an EMBL/GenBank/DDBJ whole genome shotgun (WGS) entry which is preliminary data.</text>
</comment>
<dbReference type="GO" id="GO:0019622">
    <property type="term" value="P:3-(3-hydroxy)phenylpropionate catabolic process"/>
    <property type="evidence" value="ECO:0007669"/>
    <property type="project" value="TreeGrafter"/>
</dbReference>
<keyword evidence="4" id="KW-1185">Reference proteome</keyword>
<dbReference type="SUPFAM" id="SSF51905">
    <property type="entry name" value="FAD/NAD(P)-binding domain"/>
    <property type="match status" value="1"/>
</dbReference>
<dbReference type="EMBL" id="QEKO01000002">
    <property type="protein sequence ID" value="PVY62731.1"/>
    <property type="molecule type" value="Genomic_DNA"/>
</dbReference>
<name>A0A2U1CNY6_9BURK</name>
<dbReference type="GO" id="GO:0071949">
    <property type="term" value="F:FAD binding"/>
    <property type="evidence" value="ECO:0007669"/>
    <property type="project" value="InterPro"/>
</dbReference>
<evidence type="ECO:0000256" key="1">
    <source>
        <dbReference type="ARBA" id="ARBA00023002"/>
    </source>
</evidence>
<sequence>METVLNEEAFDVVIVGAGPVGLLAANYLGAQGLRVLVLERMRELIDYPRGVGMDDECLRSFQAVGLAPAVLPHTTPHHHLRFVTGKGRTLAALEPGTDEFGWSRRNGFIQPLVDRVLFEGLARHAGVSVRFGHEVEEVAQDGSGVLITARADDTRHRFSARYAVGCDGGRSALRKALGIPFEGETEPNRWIVVDLNNDPLATPHAWVYCNHSRPYVSIALPHGVRRLEFMLHDKEAEGDTVPEPILRSMLAEAGCDLDRVDIIRARVYTHSGRLAARFRDRRILLAGDAAHIMPVWQGQGYNSGIRDATNLSWKLALVLKGIANDELLDSYEAERREHAKAMIGLSVMAGKVLSITNPVGAALRDAFFLMLNVIPPVKRYIVGMRFKPMPRYRHGALAYPDGVDANSPVGTMFIQPPVQRAPGHEPVRLDEVLGDSFAILCWGIDPSYWMSEQTSALWKRLDTRLISVWPDTQLGYQLSRDGPNVQPIADVSGRLKAWFDRHGRGVVFLRPDRFIAALCGPQQIDTTTQALREALHLQSGDRP</sequence>
<dbReference type="GO" id="GO:0008688">
    <property type="term" value="F:3-(3-hydroxyphenyl)propionate hydroxylase activity"/>
    <property type="evidence" value="ECO:0007669"/>
    <property type="project" value="TreeGrafter"/>
</dbReference>
<keyword evidence="1" id="KW-0560">Oxidoreductase</keyword>
<dbReference type="Pfam" id="PF01494">
    <property type="entry name" value="FAD_binding_3"/>
    <property type="match status" value="1"/>
</dbReference>
<dbReference type="InterPro" id="IPR050631">
    <property type="entry name" value="PheA/TfdB_FAD_monoxygenase"/>
</dbReference>
<dbReference type="NCBIfam" id="NF004829">
    <property type="entry name" value="PRK06183.1-3"/>
    <property type="match status" value="1"/>
</dbReference>
<feature type="domain" description="FAD-binding" evidence="2">
    <location>
        <begin position="11"/>
        <end position="343"/>
    </location>
</feature>
<dbReference type="RefSeq" id="WP_017523085.1">
    <property type="nucleotide sequence ID" value="NZ_JACCEX010000002.1"/>
</dbReference>